<dbReference type="SUPFAM" id="SSF53335">
    <property type="entry name" value="S-adenosyl-L-methionine-dependent methyltransferases"/>
    <property type="match status" value="1"/>
</dbReference>
<dbReference type="EMBL" id="BSRZ01000004">
    <property type="protein sequence ID" value="GLW63949.1"/>
    <property type="molecule type" value="Genomic_DNA"/>
</dbReference>
<proteinExistence type="predicted"/>
<evidence type="ECO:0000313" key="4">
    <source>
        <dbReference type="Proteomes" id="UP001165124"/>
    </source>
</evidence>
<reference evidence="3" key="1">
    <citation type="submission" date="2023-02" db="EMBL/GenBank/DDBJ databases">
        <title>Actinomadura rubrobrunea NBRC 14622.</title>
        <authorList>
            <person name="Ichikawa N."/>
            <person name="Sato H."/>
            <person name="Tonouchi N."/>
        </authorList>
    </citation>
    <scope>NUCLEOTIDE SEQUENCE</scope>
    <source>
        <strain evidence="3">NBRC 14622</strain>
    </source>
</reference>
<evidence type="ECO:0000313" key="3">
    <source>
        <dbReference type="EMBL" id="GLW63949.1"/>
    </source>
</evidence>
<keyword evidence="4" id="KW-1185">Reference proteome</keyword>
<keyword evidence="1" id="KW-0808">Transferase</keyword>
<dbReference type="AlphaFoldDB" id="A0A9W6UUI4"/>
<dbReference type="InterPro" id="IPR029063">
    <property type="entry name" value="SAM-dependent_MTases_sf"/>
</dbReference>
<dbReference type="Gene3D" id="3.40.50.150">
    <property type="entry name" value="Vaccinia Virus protein VP39"/>
    <property type="match status" value="1"/>
</dbReference>
<organism evidence="3 4">
    <name type="scientific">Actinomadura rubrobrunea</name>
    <dbReference type="NCBI Taxonomy" id="115335"/>
    <lineage>
        <taxon>Bacteria</taxon>
        <taxon>Bacillati</taxon>
        <taxon>Actinomycetota</taxon>
        <taxon>Actinomycetes</taxon>
        <taxon>Streptosporangiales</taxon>
        <taxon>Thermomonosporaceae</taxon>
        <taxon>Actinomadura</taxon>
    </lineage>
</organism>
<sequence>MLAETLVRAGHLLIGDHAPEGRDYWARRFWDRDEVESRPVLGDDFRAQKKKIAEYIETYGGDAARVIEIACGTGEFTAMAARSTAAKEIVAVDISEQALRIAGERVEHPGLTLRQGDFWAVDDLGTAPLVLCVDAVHHLGRVRKVLERLKTFVEPGGVFIGNLWTIDNYHDYQRTRYGALQHLGRSALFLANAVAMRATGGRVRWASYRTQLLPAKAVEPMLREVFDEVLGVHTTRFFVAFACRRSAGSS</sequence>
<dbReference type="PANTHER" id="PTHR43861">
    <property type="entry name" value="TRANS-ACONITATE 2-METHYLTRANSFERASE-RELATED"/>
    <property type="match status" value="1"/>
</dbReference>
<keyword evidence="3" id="KW-0489">Methyltransferase</keyword>
<gene>
    <name evidence="3" type="ORF">Arub01_21930</name>
</gene>
<dbReference type="GO" id="GO:0008168">
    <property type="term" value="F:methyltransferase activity"/>
    <property type="evidence" value="ECO:0007669"/>
    <property type="project" value="UniProtKB-KW"/>
</dbReference>
<dbReference type="RefSeq" id="WP_067916097.1">
    <property type="nucleotide sequence ID" value="NZ_BSRZ01000004.1"/>
</dbReference>
<feature type="domain" description="Methyltransferase" evidence="2">
    <location>
        <begin position="66"/>
        <end position="157"/>
    </location>
</feature>
<dbReference type="InterPro" id="IPR041698">
    <property type="entry name" value="Methyltransf_25"/>
</dbReference>
<dbReference type="CDD" id="cd02440">
    <property type="entry name" value="AdoMet_MTases"/>
    <property type="match status" value="1"/>
</dbReference>
<accession>A0A9W6UUI4</accession>
<dbReference type="Proteomes" id="UP001165124">
    <property type="component" value="Unassembled WGS sequence"/>
</dbReference>
<dbReference type="GO" id="GO:0032259">
    <property type="term" value="P:methylation"/>
    <property type="evidence" value="ECO:0007669"/>
    <property type="project" value="UniProtKB-KW"/>
</dbReference>
<name>A0A9W6UUI4_9ACTN</name>
<protein>
    <submittedName>
        <fullName evidence="3">Methyltransferase type 12</fullName>
    </submittedName>
</protein>
<evidence type="ECO:0000259" key="2">
    <source>
        <dbReference type="Pfam" id="PF13649"/>
    </source>
</evidence>
<dbReference type="Pfam" id="PF13649">
    <property type="entry name" value="Methyltransf_25"/>
    <property type="match status" value="1"/>
</dbReference>
<evidence type="ECO:0000256" key="1">
    <source>
        <dbReference type="ARBA" id="ARBA00022679"/>
    </source>
</evidence>
<comment type="caution">
    <text evidence="3">The sequence shown here is derived from an EMBL/GenBank/DDBJ whole genome shotgun (WGS) entry which is preliminary data.</text>
</comment>